<comment type="similarity">
    <text evidence="2">Belongs to the PBP/GOBP family.</text>
</comment>
<dbReference type="GO" id="GO:0005549">
    <property type="term" value="F:odorant binding"/>
    <property type="evidence" value="ECO:0007669"/>
    <property type="project" value="InterPro"/>
</dbReference>
<dbReference type="InterPro" id="IPR036728">
    <property type="entry name" value="PBP_GOBP_sf"/>
</dbReference>
<gene>
    <name evidence="8" type="ORF">PVAND_014530</name>
</gene>
<dbReference type="GO" id="GO:0005576">
    <property type="term" value="C:extracellular region"/>
    <property type="evidence" value="ECO:0007669"/>
    <property type="project" value="UniProtKB-SubCell"/>
</dbReference>
<evidence type="ECO:0000313" key="8">
    <source>
        <dbReference type="EMBL" id="KAG5666506.1"/>
    </source>
</evidence>
<evidence type="ECO:0000256" key="3">
    <source>
        <dbReference type="ARBA" id="ARBA00022448"/>
    </source>
</evidence>
<evidence type="ECO:0000256" key="7">
    <source>
        <dbReference type="SAM" id="SignalP"/>
    </source>
</evidence>
<evidence type="ECO:0000256" key="5">
    <source>
        <dbReference type="ARBA" id="ARBA00022606"/>
    </source>
</evidence>
<sequence length="176" mass="20209">MKILIFLLSILVPSMSQIIIQNGAINVTSDLCIELNKQRFDLAECCKYPQINYRSFFQGNCATECFGSRDICCSVGCIWRGSNVIDENNQIDTENIKQLLMKTVAHDEHWTDIIRNVVDECMDEFSALEKPVTLCKFPWHIIKVLGCVTRKSFLQCPKMKPIPECKITKQYVSECM</sequence>
<dbReference type="Proteomes" id="UP001107558">
    <property type="component" value="Chromosome 4"/>
</dbReference>
<name>A0A9J6B9X3_POLVA</name>
<reference evidence="8" key="1">
    <citation type="submission" date="2021-03" db="EMBL/GenBank/DDBJ databases">
        <title>Chromosome level genome of the anhydrobiotic midge Polypedilum vanderplanki.</title>
        <authorList>
            <person name="Yoshida Y."/>
            <person name="Kikawada T."/>
            <person name="Gusev O."/>
        </authorList>
    </citation>
    <scope>NUCLEOTIDE SEQUENCE</scope>
    <source>
        <strain evidence="8">NIAS01</strain>
        <tissue evidence="8">Whole body or cell culture</tissue>
    </source>
</reference>
<dbReference type="InterPro" id="IPR052295">
    <property type="entry name" value="Odorant-binding_protein"/>
</dbReference>
<accession>A0A9J6B9X3</accession>
<evidence type="ECO:0000313" key="9">
    <source>
        <dbReference type="Proteomes" id="UP001107558"/>
    </source>
</evidence>
<proteinExistence type="inferred from homology"/>
<keyword evidence="9" id="KW-1185">Reference proteome</keyword>
<keyword evidence="5" id="KW-0716">Sensory transduction</keyword>
<dbReference type="PANTHER" id="PTHR21066:SF3">
    <property type="entry name" value="IP02236P"/>
    <property type="match status" value="1"/>
</dbReference>
<keyword evidence="3" id="KW-0813">Transport</keyword>
<dbReference type="PANTHER" id="PTHR21066">
    <property type="entry name" value="ODORANT-BINDING PROTEIN 59A-RELATED"/>
    <property type="match status" value="1"/>
</dbReference>
<evidence type="ECO:0000256" key="4">
    <source>
        <dbReference type="ARBA" id="ARBA00022525"/>
    </source>
</evidence>
<dbReference type="EMBL" id="JADBJN010000004">
    <property type="protein sequence ID" value="KAG5666506.1"/>
    <property type="molecule type" value="Genomic_DNA"/>
</dbReference>
<dbReference type="AlphaFoldDB" id="A0A9J6B9X3"/>
<protein>
    <submittedName>
        <fullName evidence="8">Uncharacterized protein</fullName>
    </submittedName>
</protein>
<organism evidence="8 9">
    <name type="scientific">Polypedilum vanderplanki</name>
    <name type="common">Sleeping chironomid midge</name>
    <dbReference type="NCBI Taxonomy" id="319348"/>
    <lineage>
        <taxon>Eukaryota</taxon>
        <taxon>Metazoa</taxon>
        <taxon>Ecdysozoa</taxon>
        <taxon>Arthropoda</taxon>
        <taxon>Hexapoda</taxon>
        <taxon>Insecta</taxon>
        <taxon>Pterygota</taxon>
        <taxon>Neoptera</taxon>
        <taxon>Endopterygota</taxon>
        <taxon>Diptera</taxon>
        <taxon>Nematocera</taxon>
        <taxon>Chironomoidea</taxon>
        <taxon>Chironomidae</taxon>
        <taxon>Chironominae</taxon>
        <taxon>Polypedilum</taxon>
        <taxon>Polypedilum</taxon>
    </lineage>
</organism>
<evidence type="ECO:0000256" key="1">
    <source>
        <dbReference type="ARBA" id="ARBA00004613"/>
    </source>
</evidence>
<keyword evidence="7" id="KW-0732">Signal</keyword>
<evidence type="ECO:0000256" key="6">
    <source>
        <dbReference type="ARBA" id="ARBA00022725"/>
    </source>
</evidence>
<feature type="signal peptide" evidence="7">
    <location>
        <begin position="1"/>
        <end position="16"/>
    </location>
</feature>
<dbReference type="OrthoDB" id="7889145at2759"/>
<feature type="chain" id="PRO_5039918786" evidence="7">
    <location>
        <begin position="17"/>
        <end position="176"/>
    </location>
</feature>
<comment type="caution">
    <text evidence="8">The sequence shown here is derived from an EMBL/GenBank/DDBJ whole genome shotgun (WGS) entry which is preliminary data.</text>
</comment>
<keyword evidence="6" id="KW-0552">Olfaction</keyword>
<dbReference type="SUPFAM" id="SSF47565">
    <property type="entry name" value="Insect pheromone/odorant-binding proteins"/>
    <property type="match status" value="1"/>
</dbReference>
<evidence type="ECO:0000256" key="2">
    <source>
        <dbReference type="ARBA" id="ARBA00008098"/>
    </source>
</evidence>
<keyword evidence="4" id="KW-0964">Secreted</keyword>
<dbReference type="GO" id="GO:0007608">
    <property type="term" value="P:sensory perception of smell"/>
    <property type="evidence" value="ECO:0007669"/>
    <property type="project" value="UniProtKB-KW"/>
</dbReference>
<comment type="subcellular location">
    <subcellularLocation>
        <location evidence="1">Secreted</location>
    </subcellularLocation>
</comment>
<dbReference type="Gene3D" id="1.10.238.270">
    <property type="match status" value="1"/>
</dbReference>